<feature type="transmembrane region" description="Helical" evidence="2">
    <location>
        <begin position="51"/>
        <end position="72"/>
    </location>
</feature>
<sequence length="140" mass="14652">MAAAAALYFAALASLAFVIAPGSDGRFWLWTTVAFIPVGVFLVGMFGRRRWWAALAFSIVAAAWLEAAQTVWMPAGYAAVVDILLASIGAAIGVSVAVAVAVWREHSERPAARTAHAAPNLATSRRASASNSAAPLNLDR</sequence>
<evidence type="ECO:0000313" key="4">
    <source>
        <dbReference type="EMBL" id="PJJ82013.1"/>
    </source>
</evidence>
<keyword evidence="5" id="KW-1185">Reference proteome</keyword>
<proteinExistence type="predicted"/>
<evidence type="ECO:0000256" key="2">
    <source>
        <dbReference type="SAM" id="Phobius"/>
    </source>
</evidence>
<dbReference type="Pfam" id="PF04892">
    <property type="entry name" value="VanZ"/>
    <property type="match status" value="1"/>
</dbReference>
<gene>
    <name evidence="4" type="ORF">CLV85_1199</name>
</gene>
<evidence type="ECO:0000313" key="5">
    <source>
        <dbReference type="Proteomes" id="UP000231742"/>
    </source>
</evidence>
<evidence type="ECO:0000259" key="3">
    <source>
        <dbReference type="Pfam" id="PF04892"/>
    </source>
</evidence>
<organism evidence="4 5">
    <name type="scientific">Salinibacterium amurskyense</name>
    <dbReference type="NCBI Taxonomy" id="205941"/>
    <lineage>
        <taxon>Bacteria</taxon>
        <taxon>Bacillati</taxon>
        <taxon>Actinomycetota</taxon>
        <taxon>Actinomycetes</taxon>
        <taxon>Micrococcales</taxon>
        <taxon>Microbacteriaceae</taxon>
        <taxon>Salinibacterium</taxon>
    </lineage>
</organism>
<protein>
    <submittedName>
        <fullName evidence="4">VanZ like protein</fullName>
    </submittedName>
</protein>
<dbReference type="AlphaFoldDB" id="A0A2M9D950"/>
<feature type="transmembrane region" description="Helical" evidence="2">
    <location>
        <begin position="78"/>
        <end position="103"/>
    </location>
</feature>
<comment type="caution">
    <text evidence="4">The sequence shown here is derived from an EMBL/GenBank/DDBJ whole genome shotgun (WGS) entry which is preliminary data.</text>
</comment>
<dbReference type="InterPro" id="IPR006976">
    <property type="entry name" value="VanZ-like"/>
</dbReference>
<feature type="region of interest" description="Disordered" evidence="1">
    <location>
        <begin position="111"/>
        <end position="140"/>
    </location>
</feature>
<feature type="transmembrane region" description="Helical" evidence="2">
    <location>
        <begin position="26"/>
        <end position="44"/>
    </location>
</feature>
<keyword evidence="2" id="KW-1133">Transmembrane helix</keyword>
<accession>A0A2M9D950</accession>
<dbReference type="Proteomes" id="UP000231742">
    <property type="component" value="Unassembled WGS sequence"/>
</dbReference>
<reference evidence="4 5" key="1">
    <citation type="submission" date="2017-11" db="EMBL/GenBank/DDBJ databases">
        <title>Genomic Encyclopedia of Archaeal and Bacterial Type Strains, Phase II (KMG-II): From Individual Species to Whole Genera.</title>
        <authorList>
            <person name="Goeker M."/>
        </authorList>
    </citation>
    <scope>NUCLEOTIDE SEQUENCE [LARGE SCALE GENOMIC DNA]</scope>
    <source>
        <strain evidence="4 5">DSM 16400</strain>
    </source>
</reference>
<feature type="compositionally biased region" description="Low complexity" evidence="1">
    <location>
        <begin position="124"/>
        <end position="134"/>
    </location>
</feature>
<feature type="domain" description="VanZ-like" evidence="3">
    <location>
        <begin position="33"/>
        <end position="98"/>
    </location>
</feature>
<keyword evidence="2" id="KW-0472">Membrane</keyword>
<keyword evidence="2" id="KW-0812">Transmembrane</keyword>
<evidence type="ECO:0000256" key="1">
    <source>
        <dbReference type="SAM" id="MobiDB-lite"/>
    </source>
</evidence>
<name>A0A2M9D950_9MICO</name>
<dbReference type="EMBL" id="PGFH01000001">
    <property type="protein sequence ID" value="PJJ82013.1"/>
    <property type="molecule type" value="Genomic_DNA"/>
</dbReference>